<evidence type="ECO:0000313" key="6">
    <source>
        <dbReference type="Ensembl" id="ENSCCRP00015073216.1"/>
    </source>
</evidence>
<evidence type="ECO:0000256" key="2">
    <source>
        <dbReference type="ARBA" id="ARBA00022771"/>
    </source>
</evidence>
<dbReference type="PANTHER" id="PTHR23327:SF51">
    <property type="entry name" value="TRANSCRIPTIONAL REGULATOR OF YEAST FORM ADHERENCE 3"/>
    <property type="match status" value="1"/>
</dbReference>
<dbReference type="InterPro" id="IPR001841">
    <property type="entry name" value="Znf_RING"/>
</dbReference>
<dbReference type="InterPro" id="IPR013083">
    <property type="entry name" value="Znf_RING/FYVE/PHD"/>
</dbReference>
<dbReference type="SUPFAM" id="SSF57850">
    <property type="entry name" value="RING/U-box"/>
    <property type="match status" value="1"/>
</dbReference>
<dbReference type="PROSITE" id="PS50089">
    <property type="entry name" value="ZF_RING_2"/>
    <property type="match status" value="1"/>
</dbReference>
<evidence type="ECO:0000313" key="7">
    <source>
        <dbReference type="Proteomes" id="UP000694700"/>
    </source>
</evidence>
<dbReference type="Gene3D" id="3.30.40.10">
    <property type="entry name" value="Zinc/RING finger domain, C3HC4 (zinc finger)"/>
    <property type="match status" value="1"/>
</dbReference>
<keyword evidence="2 4" id="KW-0863">Zinc-finger</keyword>
<dbReference type="Proteomes" id="UP000694700">
    <property type="component" value="Unplaced"/>
</dbReference>
<protein>
    <recommendedName>
        <fullName evidence="5">RING-type domain-containing protein</fullName>
    </recommendedName>
</protein>
<evidence type="ECO:0000256" key="4">
    <source>
        <dbReference type="PROSITE-ProRule" id="PRU00175"/>
    </source>
</evidence>
<feature type="domain" description="RING-type" evidence="5">
    <location>
        <begin position="22"/>
        <end position="61"/>
    </location>
</feature>
<evidence type="ECO:0000256" key="3">
    <source>
        <dbReference type="ARBA" id="ARBA00022833"/>
    </source>
</evidence>
<dbReference type="SMART" id="SM00184">
    <property type="entry name" value="RING"/>
    <property type="match status" value="1"/>
</dbReference>
<keyword evidence="1" id="KW-0479">Metal-binding</keyword>
<dbReference type="AlphaFoldDB" id="A0A8C1WWU5"/>
<sequence length="88" mass="10041">LNLTADTITMITHVDISLHLQCPICKNLLADPVSTTCGHTFCKDCLDRHICRSDSQCPLCQEPVTTKPSKMDWFWNNFHISKYTCQIV</sequence>
<reference evidence="6" key="1">
    <citation type="submission" date="2025-08" db="UniProtKB">
        <authorList>
            <consortium name="Ensembl"/>
        </authorList>
    </citation>
    <scope>IDENTIFICATION</scope>
</reference>
<dbReference type="GO" id="GO:0008270">
    <property type="term" value="F:zinc ion binding"/>
    <property type="evidence" value="ECO:0007669"/>
    <property type="project" value="UniProtKB-KW"/>
</dbReference>
<keyword evidence="3" id="KW-0862">Zinc</keyword>
<proteinExistence type="predicted"/>
<name>A0A8C1WWU5_CYPCA</name>
<dbReference type="Ensembl" id="ENSCCRT00015075595.1">
    <property type="protein sequence ID" value="ENSCCRP00015073216.1"/>
    <property type="gene ID" value="ENSCCRG00015029662.1"/>
</dbReference>
<evidence type="ECO:0000256" key="1">
    <source>
        <dbReference type="ARBA" id="ARBA00022723"/>
    </source>
</evidence>
<accession>A0A8C1WWU5</accession>
<organism evidence="6 7">
    <name type="scientific">Cyprinus carpio</name>
    <name type="common">Common carp</name>
    <dbReference type="NCBI Taxonomy" id="7962"/>
    <lineage>
        <taxon>Eukaryota</taxon>
        <taxon>Metazoa</taxon>
        <taxon>Chordata</taxon>
        <taxon>Craniata</taxon>
        <taxon>Vertebrata</taxon>
        <taxon>Euteleostomi</taxon>
        <taxon>Actinopterygii</taxon>
        <taxon>Neopterygii</taxon>
        <taxon>Teleostei</taxon>
        <taxon>Ostariophysi</taxon>
        <taxon>Cypriniformes</taxon>
        <taxon>Cyprinidae</taxon>
        <taxon>Cyprininae</taxon>
        <taxon>Cyprinus</taxon>
    </lineage>
</organism>
<dbReference type="InterPro" id="IPR017907">
    <property type="entry name" value="Znf_RING_CS"/>
</dbReference>
<dbReference type="PANTHER" id="PTHR23327">
    <property type="entry name" value="RING FINGER PROTEIN 127"/>
    <property type="match status" value="1"/>
</dbReference>
<evidence type="ECO:0000259" key="5">
    <source>
        <dbReference type="PROSITE" id="PS50089"/>
    </source>
</evidence>
<dbReference type="Pfam" id="PF13923">
    <property type="entry name" value="zf-C3HC4_2"/>
    <property type="match status" value="1"/>
</dbReference>
<dbReference type="PROSITE" id="PS00518">
    <property type="entry name" value="ZF_RING_1"/>
    <property type="match status" value="1"/>
</dbReference>